<comment type="caution">
    <text evidence="2">The sequence shown here is derived from an EMBL/GenBank/DDBJ whole genome shotgun (WGS) entry which is preliminary data.</text>
</comment>
<accession>B6XBT7</accession>
<organism evidence="2 3">
    <name type="scientific">Providencia alcalifaciens DSM 30120</name>
    <dbReference type="NCBI Taxonomy" id="520999"/>
    <lineage>
        <taxon>Bacteria</taxon>
        <taxon>Pseudomonadati</taxon>
        <taxon>Pseudomonadota</taxon>
        <taxon>Gammaproteobacteria</taxon>
        <taxon>Enterobacterales</taxon>
        <taxon>Morganellaceae</taxon>
        <taxon>Providencia</taxon>
    </lineage>
</organism>
<proteinExistence type="predicted"/>
<dbReference type="InterPro" id="IPR013609">
    <property type="entry name" value="Stf-like_N"/>
</dbReference>
<evidence type="ECO:0000313" key="3">
    <source>
        <dbReference type="Proteomes" id="UP000003729"/>
    </source>
</evidence>
<reference evidence="2 3" key="1">
    <citation type="submission" date="2008-10" db="EMBL/GenBank/DDBJ databases">
        <title>Draft genome sequence of Providencia alcalifaciens (DSM 30120).</title>
        <authorList>
            <person name="Sudarsanam P."/>
            <person name="Ley R."/>
            <person name="Guruge J."/>
            <person name="Turnbaugh P.J."/>
            <person name="Mahowald M."/>
            <person name="Liep D."/>
            <person name="Gordon J."/>
        </authorList>
    </citation>
    <scope>NUCLEOTIDE SEQUENCE [LARGE SCALE GENOMIC DNA]</scope>
    <source>
        <strain evidence="2 3">DSM 30120</strain>
    </source>
</reference>
<dbReference type="EMBL" id="ABXW01000014">
    <property type="protein sequence ID" value="EEB47089.1"/>
    <property type="molecule type" value="Genomic_DNA"/>
</dbReference>
<dbReference type="Pfam" id="PF08400">
    <property type="entry name" value="phage_tail_N"/>
    <property type="match status" value="1"/>
</dbReference>
<reference evidence="2 3" key="2">
    <citation type="submission" date="2008-10" db="EMBL/GenBank/DDBJ databases">
        <authorList>
            <person name="Fulton L."/>
            <person name="Clifton S."/>
            <person name="Fulton B."/>
            <person name="Xu J."/>
            <person name="Minx P."/>
            <person name="Pepin K.H."/>
            <person name="Johnson M."/>
            <person name="Bhonagiri V."/>
            <person name="Nash W.E."/>
            <person name="Mardis E.R."/>
            <person name="Wilson R.K."/>
        </authorList>
    </citation>
    <scope>NUCLEOTIDE SEQUENCE [LARGE SCALE GENOMIC DNA]</scope>
    <source>
        <strain evidence="2 3">DSM 30120</strain>
    </source>
</reference>
<dbReference type="Proteomes" id="UP000003729">
    <property type="component" value="Unassembled WGS sequence"/>
</dbReference>
<feature type="domain" description="Lambda-like tail fibre protein N-terminal" evidence="1">
    <location>
        <begin position="4"/>
        <end position="56"/>
    </location>
</feature>
<sequence length="74" mass="8502">MRRAPLVGSQITLRAQVNSSDVVMHTAAIITTDAEGGYEFVTQKDAYNVYLKPPRQSEEYVWKLLLMKVRFRGR</sequence>
<protein>
    <recommendedName>
        <fullName evidence="1">Lambda-like tail fibre protein N-terminal domain-containing protein</fullName>
    </recommendedName>
</protein>
<gene>
    <name evidence="2" type="ORF">PROVALCAL_00798</name>
</gene>
<dbReference type="AlphaFoldDB" id="B6XBT7"/>
<evidence type="ECO:0000259" key="1">
    <source>
        <dbReference type="Pfam" id="PF08400"/>
    </source>
</evidence>
<evidence type="ECO:0000313" key="2">
    <source>
        <dbReference type="EMBL" id="EEB47089.1"/>
    </source>
</evidence>
<name>B6XBT7_9GAMM</name>